<dbReference type="EMBL" id="JACOPE010000001">
    <property type="protein sequence ID" value="MBC5683578.1"/>
    <property type="molecule type" value="Genomic_DNA"/>
</dbReference>
<dbReference type="Proteomes" id="UP000631576">
    <property type="component" value="Unassembled WGS sequence"/>
</dbReference>
<organism evidence="1 2">
    <name type="scientific">Ruminococcus hominis</name>
    <dbReference type="NCBI Taxonomy" id="2763065"/>
    <lineage>
        <taxon>Bacteria</taxon>
        <taxon>Bacillati</taxon>
        <taxon>Bacillota</taxon>
        <taxon>Clostridia</taxon>
        <taxon>Eubacteriales</taxon>
        <taxon>Oscillospiraceae</taxon>
        <taxon>Ruminococcus</taxon>
    </lineage>
</organism>
<dbReference type="InterPro" id="IPR024523">
    <property type="entry name" value="DUF3793"/>
</dbReference>
<evidence type="ECO:0000313" key="1">
    <source>
        <dbReference type="EMBL" id="MBC5683578.1"/>
    </source>
</evidence>
<protein>
    <submittedName>
        <fullName evidence="1">DUF3793 family protein</fullName>
    </submittedName>
</protein>
<name>A0ABR7G817_9FIRM</name>
<sequence length="188" mass="21854">MGNTAKGLEQCLIMHCAPTLASLKTANLFTCKYTCIQSLEMSIMYWEKEMKEKGLSLFILQKQENRALIYVCRMKKLQQDLEKPGVMNLLRKYGYQDTDPHHAISHLIERLEENGTFPHEIGLFLGYPLDDVIGFIVNKGKNCHCIGCWKVYCNKEEAERTFCKYKKCTDVYNRLWRNGRSIQKLTVA</sequence>
<comment type="caution">
    <text evidence="1">The sequence shown here is derived from an EMBL/GenBank/DDBJ whole genome shotgun (WGS) entry which is preliminary data.</text>
</comment>
<accession>A0ABR7G817</accession>
<gene>
    <name evidence="1" type="ORF">H8S40_08345</name>
</gene>
<reference evidence="1 2" key="1">
    <citation type="submission" date="2020-08" db="EMBL/GenBank/DDBJ databases">
        <title>Genome public.</title>
        <authorList>
            <person name="Liu C."/>
            <person name="Sun Q."/>
        </authorList>
    </citation>
    <scope>NUCLEOTIDE SEQUENCE [LARGE SCALE GENOMIC DNA]</scope>
    <source>
        <strain evidence="1 2">NSJ-13</strain>
    </source>
</reference>
<evidence type="ECO:0000313" key="2">
    <source>
        <dbReference type="Proteomes" id="UP000631576"/>
    </source>
</evidence>
<dbReference type="Pfam" id="PF12672">
    <property type="entry name" value="DUF3793"/>
    <property type="match status" value="1"/>
</dbReference>
<keyword evidence="2" id="KW-1185">Reference proteome</keyword>
<proteinExistence type="predicted"/>